<sequence length="73" mass="8317">MSPFQVLMGYQPQHNIPTVGTTDALDIASRLIQLTHLCTEIQSSIRLAEEMVKKRNKDKFVEYTPGQKTQDQP</sequence>
<evidence type="ECO:0000313" key="2">
    <source>
        <dbReference type="Proteomes" id="UP000006352"/>
    </source>
</evidence>
<dbReference type="GeneID" id="24102142"/>
<dbReference type="EMBL" id="HE797713">
    <property type="protein sequence ID" value="CCM07242.1"/>
    <property type="molecule type" value="Genomic_DNA"/>
</dbReference>
<name>J7RI43_9APHY</name>
<gene>
    <name evidence="1" type="ORF">FIBRA_09588</name>
</gene>
<evidence type="ECO:0000313" key="1">
    <source>
        <dbReference type="EMBL" id="CCM07242.1"/>
    </source>
</evidence>
<dbReference type="OrthoDB" id="3253957at2759"/>
<dbReference type="AlphaFoldDB" id="J7RI43"/>
<proteinExistence type="predicted"/>
<accession>J7RI43</accession>
<dbReference type="RefSeq" id="XP_012177263.1">
    <property type="nucleotide sequence ID" value="XM_012321873.1"/>
</dbReference>
<dbReference type="Proteomes" id="UP000006352">
    <property type="component" value="Unassembled WGS sequence"/>
</dbReference>
<dbReference type="InParanoid" id="J7RI43"/>
<dbReference type="HOGENOM" id="CLU_2704823_0_0_1"/>
<reference evidence="1 2" key="1">
    <citation type="journal article" date="2012" name="Appl. Environ. Microbiol.">
        <title>Short-read sequencing for genomic analysis of the brown rot fungus Fibroporia radiculosa.</title>
        <authorList>
            <person name="Tang J.D."/>
            <person name="Perkins A.D."/>
            <person name="Sonstegard T.S."/>
            <person name="Schroeder S.G."/>
            <person name="Burgess S.C."/>
            <person name="Diehl S.V."/>
        </authorList>
    </citation>
    <scope>NUCLEOTIDE SEQUENCE [LARGE SCALE GENOMIC DNA]</scope>
    <source>
        <strain evidence="1 2">TFFH 294</strain>
    </source>
</reference>
<organism evidence="1 2">
    <name type="scientific">Fibroporia radiculosa</name>
    <dbReference type="NCBI Taxonomy" id="599839"/>
    <lineage>
        <taxon>Eukaryota</taxon>
        <taxon>Fungi</taxon>
        <taxon>Dikarya</taxon>
        <taxon>Basidiomycota</taxon>
        <taxon>Agaricomycotina</taxon>
        <taxon>Agaricomycetes</taxon>
        <taxon>Polyporales</taxon>
        <taxon>Fibroporiaceae</taxon>
        <taxon>Fibroporia</taxon>
    </lineage>
</organism>
<protein>
    <submittedName>
        <fullName evidence="1">Uncharacterized protein</fullName>
    </submittedName>
</protein>
<keyword evidence="2" id="KW-1185">Reference proteome</keyword>